<evidence type="ECO:0000256" key="1">
    <source>
        <dbReference type="ARBA" id="ARBA00022722"/>
    </source>
</evidence>
<dbReference type="OrthoDB" id="5425539at2759"/>
<dbReference type="Proteomes" id="UP000313359">
    <property type="component" value="Unassembled WGS sequence"/>
</dbReference>
<accession>A0A5C2S0V0</accession>
<dbReference type="GO" id="GO:0016829">
    <property type="term" value="F:lyase activity"/>
    <property type="evidence" value="ECO:0007669"/>
    <property type="project" value="UniProtKB-KW"/>
</dbReference>
<dbReference type="InterPro" id="IPR000026">
    <property type="entry name" value="N1-like"/>
</dbReference>
<dbReference type="PANTHER" id="PTHR42104">
    <property type="entry name" value="EXTRACELLULAR GUANYL-SPECIFIC RIBONUCLEASE RNTA (AFU_ORTHOLOGUE AFUA_4G03230)"/>
    <property type="match status" value="1"/>
</dbReference>
<dbReference type="AlphaFoldDB" id="A0A5C2S0V0"/>
<dbReference type="SUPFAM" id="SSF53933">
    <property type="entry name" value="Microbial ribonucleases"/>
    <property type="match status" value="1"/>
</dbReference>
<dbReference type="GO" id="GO:0003723">
    <property type="term" value="F:RNA binding"/>
    <property type="evidence" value="ECO:0007669"/>
    <property type="project" value="InterPro"/>
</dbReference>
<dbReference type="InterPro" id="IPR016191">
    <property type="entry name" value="Ribonuclease/ribotoxin"/>
</dbReference>
<evidence type="ECO:0000313" key="6">
    <source>
        <dbReference type="EMBL" id="RPD57056.1"/>
    </source>
</evidence>
<evidence type="ECO:0000256" key="4">
    <source>
        <dbReference type="ARBA" id="ARBA00023157"/>
    </source>
</evidence>
<organism evidence="6 7">
    <name type="scientific">Lentinus tigrinus ALCF2SS1-6</name>
    <dbReference type="NCBI Taxonomy" id="1328759"/>
    <lineage>
        <taxon>Eukaryota</taxon>
        <taxon>Fungi</taxon>
        <taxon>Dikarya</taxon>
        <taxon>Basidiomycota</taxon>
        <taxon>Agaricomycotina</taxon>
        <taxon>Agaricomycetes</taxon>
        <taxon>Polyporales</taxon>
        <taxon>Polyporaceae</taxon>
        <taxon>Lentinus</taxon>
    </lineage>
</organism>
<keyword evidence="4" id="KW-1015">Disulfide bond</keyword>
<proteinExistence type="predicted"/>
<keyword evidence="2" id="KW-0255">Endonuclease</keyword>
<dbReference type="PANTHER" id="PTHR42104:SF1">
    <property type="entry name" value="EXTRACELLULAR GUANYL-SPECIFIC RIBONUCLEASE RNTA (AFU_ORTHOLOGUE AFUA_4G03230)"/>
    <property type="match status" value="1"/>
</dbReference>
<keyword evidence="3" id="KW-0378">Hydrolase</keyword>
<dbReference type="Pfam" id="PF00545">
    <property type="entry name" value="Ribonuclease"/>
    <property type="match status" value="1"/>
</dbReference>
<keyword evidence="7" id="KW-1185">Reference proteome</keyword>
<dbReference type="STRING" id="1328759.A0A5C2S0V0"/>
<name>A0A5C2S0V0_9APHY</name>
<protein>
    <submittedName>
        <fullName evidence="6">Ribonuclease/ribotoxin</fullName>
    </submittedName>
</protein>
<keyword evidence="5" id="KW-0456">Lyase</keyword>
<dbReference type="GO" id="GO:0016787">
    <property type="term" value="F:hydrolase activity"/>
    <property type="evidence" value="ECO:0007669"/>
    <property type="project" value="UniProtKB-KW"/>
</dbReference>
<reference evidence="6" key="1">
    <citation type="journal article" date="2018" name="Genome Biol. Evol.">
        <title>Genomics and development of Lentinus tigrinus, a white-rot wood-decaying mushroom with dimorphic fruiting bodies.</title>
        <authorList>
            <person name="Wu B."/>
            <person name="Xu Z."/>
            <person name="Knudson A."/>
            <person name="Carlson A."/>
            <person name="Chen N."/>
            <person name="Kovaka S."/>
            <person name="LaButti K."/>
            <person name="Lipzen A."/>
            <person name="Pennachio C."/>
            <person name="Riley R."/>
            <person name="Schakwitz W."/>
            <person name="Umezawa K."/>
            <person name="Ohm R.A."/>
            <person name="Grigoriev I.V."/>
            <person name="Nagy L.G."/>
            <person name="Gibbons J."/>
            <person name="Hibbett D."/>
        </authorList>
    </citation>
    <scope>NUCLEOTIDE SEQUENCE [LARGE SCALE GENOMIC DNA]</scope>
    <source>
        <strain evidence="6">ALCF2SS1-6</strain>
    </source>
</reference>
<evidence type="ECO:0000256" key="3">
    <source>
        <dbReference type="ARBA" id="ARBA00022801"/>
    </source>
</evidence>
<gene>
    <name evidence="6" type="ORF">L227DRAFT_602648</name>
</gene>
<dbReference type="Gene3D" id="3.10.450.30">
    <property type="entry name" value="Microbial ribonucleases"/>
    <property type="match status" value="1"/>
</dbReference>
<dbReference type="GO" id="GO:0004521">
    <property type="term" value="F:RNA endonuclease activity"/>
    <property type="evidence" value="ECO:0007669"/>
    <property type="project" value="InterPro"/>
</dbReference>
<evidence type="ECO:0000256" key="2">
    <source>
        <dbReference type="ARBA" id="ARBA00022759"/>
    </source>
</evidence>
<keyword evidence="1" id="KW-0540">Nuclease</keyword>
<dbReference type="EMBL" id="ML122283">
    <property type="protein sequence ID" value="RPD57056.1"/>
    <property type="molecule type" value="Genomic_DNA"/>
</dbReference>
<evidence type="ECO:0000256" key="5">
    <source>
        <dbReference type="ARBA" id="ARBA00023239"/>
    </source>
</evidence>
<sequence length="112" mass="11580">MTSGTAAATCACGTGSQRASYNASQISTSISTARGGSYGGYPHTFRNGEKIPFPNCPNAAFSEYPLTTPGPYRGGPPGADRVIYKTTDGTFCGCVTHKGASGNLFLPCNWTV</sequence>
<evidence type="ECO:0000313" key="7">
    <source>
        <dbReference type="Proteomes" id="UP000313359"/>
    </source>
</evidence>